<dbReference type="PROSITE" id="PS01018">
    <property type="entry name" value="STEROL_REDUCT_2"/>
    <property type="match status" value="1"/>
</dbReference>
<dbReference type="PANTHER" id="PTHR21257">
    <property type="entry name" value="DELTA(14)-STEROL REDUCTASE"/>
    <property type="match status" value="1"/>
</dbReference>
<dbReference type="GO" id="GO:0050613">
    <property type="term" value="F:Delta14-sterol reductase activity"/>
    <property type="evidence" value="ECO:0007669"/>
    <property type="project" value="UniProtKB-EC"/>
</dbReference>
<evidence type="ECO:0000256" key="14">
    <source>
        <dbReference type="ARBA" id="ARBA00023221"/>
    </source>
</evidence>
<dbReference type="FunFam" id="1.20.120.1630:FF:000011">
    <property type="entry name" value="Delta(14)-sterol reductase"/>
    <property type="match status" value="1"/>
</dbReference>
<evidence type="ECO:0000256" key="3">
    <source>
        <dbReference type="ARBA" id="ARBA00012413"/>
    </source>
</evidence>
<dbReference type="PANTHER" id="PTHR21257:SF52">
    <property type="entry name" value="DELTA(14)-STEROL REDUCTASE TM7SF2"/>
    <property type="match status" value="1"/>
</dbReference>
<feature type="transmembrane region" description="Helical" evidence="20">
    <location>
        <begin position="421"/>
        <end position="442"/>
    </location>
</feature>
<comment type="similarity">
    <text evidence="2">Belongs to the ERG4/ERG24 family.</text>
</comment>
<evidence type="ECO:0000256" key="8">
    <source>
        <dbReference type="ARBA" id="ARBA00022989"/>
    </source>
</evidence>
<evidence type="ECO:0000256" key="16">
    <source>
        <dbReference type="ARBA" id="ARBA00031227"/>
    </source>
</evidence>
<evidence type="ECO:0000256" key="1">
    <source>
        <dbReference type="ARBA" id="ARBA00004141"/>
    </source>
</evidence>
<evidence type="ECO:0000256" key="7">
    <source>
        <dbReference type="ARBA" id="ARBA00022955"/>
    </source>
</evidence>
<keyword evidence="10" id="KW-0756">Sterol biosynthesis</keyword>
<proteinExistence type="inferred from homology"/>
<name>A0A0G4G8R8_VITBC</name>
<evidence type="ECO:0000256" key="20">
    <source>
        <dbReference type="SAM" id="Phobius"/>
    </source>
</evidence>
<evidence type="ECO:0000256" key="10">
    <source>
        <dbReference type="ARBA" id="ARBA00023011"/>
    </source>
</evidence>
<evidence type="ECO:0000256" key="9">
    <source>
        <dbReference type="ARBA" id="ARBA00023002"/>
    </source>
</evidence>
<dbReference type="VEuPathDB" id="CryptoDB:Vbra_3287"/>
<keyword evidence="11" id="KW-0443">Lipid metabolism</keyword>
<dbReference type="Proteomes" id="UP000041254">
    <property type="component" value="Unassembled WGS sequence"/>
</dbReference>
<keyword evidence="4" id="KW-0444">Lipid biosynthesis</keyword>
<feature type="transmembrane region" description="Helical" evidence="20">
    <location>
        <begin position="351"/>
        <end position="370"/>
    </location>
</feature>
<feature type="region of interest" description="Disordered" evidence="19">
    <location>
        <begin position="1"/>
        <end position="34"/>
    </location>
</feature>
<dbReference type="InParanoid" id="A0A0G4G8R8"/>
<comment type="pathway">
    <text evidence="17">Steroid biosynthesis.</text>
</comment>
<dbReference type="STRING" id="1169540.A0A0G4G8R8"/>
<keyword evidence="5 20" id="KW-0812">Transmembrane</keyword>
<evidence type="ECO:0000256" key="2">
    <source>
        <dbReference type="ARBA" id="ARBA00005402"/>
    </source>
</evidence>
<keyword evidence="14" id="KW-0753">Steroid metabolism</keyword>
<evidence type="ECO:0000256" key="12">
    <source>
        <dbReference type="ARBA" id="ARBA00023136"/>
    </source>
</evidence>
<dbReference type="EMBL" id="CDMY01000592">
    <property type="protein sequence ID" value="CEM25112.1"/>
    <property type="molecule type" value="Genomic_DNA"/>
</dbReference>
<evidence type="ECO:0000256" key="17">
    <source>
        <dbReference type="ARBA" id="ARBA00060577"/>
    </source>
</evidence>
<accession>A0A0G4G8R8</accession>
<reference evidence="21 22" key="1">
    <citation type="submission" date="2014-11" db="EMBL/GenBank/DDBJ databases">
        <authorList>
            <person name="Zhu J."/>
            <person name="Qi W."/>
            <person name="Song R."/>
        </authorList>
    </citation>
    <scope>NUCLEOTIDE SEQUENCE [LARGE SCALE GENOMIC DNA]</scope>
</reference>
<feature type="transmembrane region" description="Helical" evidence="20">
    <location>
        <begin position="191"/>
        <end position="215"/>
    </location>
</feature>
<dbReference type="AlphaFoldDB" id="A0A0G4G8R8"/>
<keyword evidence="6" id="KW-0521">NADP</keyword>
<dbReference type="OrthoDB" id="5326588at2759"/>
<dbReference type="OMA" id="EWCELRP"/>
<keyword evidence="7" id="KW-0752">Steroid biosynthesis</keyword>
<gene>
    <name evidence="21" type="ORF">Vbra_3287</name>
</gene>
<dbReference type="InterPro" id="IPR001171">
    <property type="entry name" value="ERG24_DHCR-like"/>
</dbReference>
<evidence type="ECO:0000256" key="11">
    <source>
        <dbReference type="ARBA" id="ARBA00023098"/>
    </source>
</evidence>
<keyword evidence="22" id="KW-1185">Reference proteome</keyword>
<feature type="transmembrane region" description="Helical" evidence="20">
    <location>
        <begin position="150"/>
        <end position="170"/>
    </location>
</feature>
<dbReference type="EC" id="1.3.1.70" evidence="3"/>
<keyword evidence="8 20" id="KW-1133">Transmembrane helix</keyword>
<feature type="transmembrane region" description="Helical" evidence="20">
    <location>
        <begin position="50"/>
        <end position="68"/>
    </location>
</feature>
<evidence type="ECO:0000256" key="6">
    <source>
        <dbReference type="ARBA" id="ARBA00022857"/>
    </source>
</evidence>
<evidence type="ECO:0000313" key="21">
    <source>
        <dbReference type="EMBL" id="CEM25112.1"/>
    </source>
</evidence>
<evidence type="ECO:0000256" key="19">
    <source>
        <dbReference type="SAM" id="MobiDB-lite"/>
    </source>
</evidence>
<sequence>MEKSSSSSVPSSSDLRQRRSAADASTGDTKDDARKKAAALHNRAEFGGPVGAAVLLVFLPSFVVLLYLSCNESFCVRTESLWEDLSHLPKAIGTQLVASGGLLSIERLTRSMAILLVWMLVLMVLERVLPARIVDGMELPGGRGRLTYRINGHLTFWAVLVALLIAYPQRTYKGEGQWSLGPFPLSALHDLYLPLIVSSIALCLLMSVVLFLASFRSGSPPPLLSEPGNTGHPLTDFFMGRELNPRTYGLDWKFFCELRPGLIGWVVLLLGAALKQMEEFGLGGVSPELVLLIVFQGLYVWDALKQEPAVLSTMDITTDGFGFMLVFGDLCWVPFTYSLQARIILIRPPNLPHAALAAIAALNLFGYWIFRSSNSQKDAFRRDPNAPSVRHLKYIETKTGRRLLTSGWWGRARKINYTGDWLMGLAWCLLCGGWTPIAYYYAGYFLFLLLHRALRDEWACSAKYGADWQRYKQHVPYVLIPGVI</sequence>
<dbReference type="GO" id="GO:0016126">
    <property type="term" value="P:sterol biosynthetic process"/>
    <property type="evidence" value="ECO:0007669"/>
    <property type="project" value="UniProtKB-KW"/>
</dbReference>
<dbReference type="InterPro" id="IPR018083">
    <property type="entry name" value="Sterol_reductase_CS"/>
</dbReference>
<dbReference type="Gene3D" id="1.20.120.1630">
    <property type="match status" value="1"/>
</dbReference>
<feature type="transmembrane region" description="Helical" evidence="20">
    <location>
        <begin position="252"/>
        <end position="273"/>
    </location>
</feature>
<evidence type="ECO:0000256" key="13">
    <source>
        <dbReference type="ARBA" id="ARBA00023166"/>
    </source>
</evidence>
<feature type="compositionally biased region" description="Low complexity" evidence="19">
    <location>
        <begin position="1"/>
        <end position="13"/>
    </location>
</feature>
<keyword evidence="9" id="KW-0560">Oxidoreductase</keyword>
<keyword evidence="12 20" id="KW-0472">Membrane</keyword>
<evidence type="ECO:0000313" key="22">
    <source>
        <dbReference type="Proteomes" id="UP000041254"/>
    </source>
</evidence>
<evidence type="ECO:0000256" key="5">
    <source>
        <dbReference type="ARBA" id="ARBA00022692"/>
    </source>
</evidence>
<protein>
    <recommendedName>
        <fullName evidence="18">Delta(14)-sterol reductase</fullName>
        <ecNumber evidence="3">1.3.1.70</ecNumber>
    </recommendedName>
    <alternativeName>
        <fullName evidence="15">C-14 sterol reductase</fullName>
    </alternativeName>
    <alternativeName>
        <fullName evidence="16">Sterol C14-reductase</fullName>
    </alternativeName>
</protein>
<feature type="transmembrane region" description="Helical" evidence="20">
    <location>
        <begin position="321"/>
        <end position="339"/>
    </location>
</feature>
<evidence type="ECO:0000256" key="4">
    <source>
        <dbReference type="ARBA" id="ARBA00022516"/>
    </source>
</evidence>
<comment type="subcellular location">
    <subcellularLocation>
        <location evidence="1">Membrane</location>
        <topology evidence="1">Multi-pass membrane protein</topology>
    </subcellularLocation>
</comment>
<keyword evidence="13" id="KW-1207">Sterol metabolism</keyword>
<organism evidence="21 22">
    <name type="scientific">Vitrella brassicaformis (strain CCMP3155)</name>
    <dbReference type="NCBI Taxonomy" id="1169540"/>
    <lineage>
        <taxon>Eukaryota</taxon>
        <taxon>Sar</taxon>
        <taxon>Alveolata</taxon>
        <taxon>Colpodellida</taxon>
        <taxon>Vitrellaceae</taxon>
        <taxon>Vitrella</taxon>
    </lineage>
</organism>
<feature type="transmembrane region" description="Helical" evidence="20">
    <location>
        <begin position="112"/>
        <end position="130"/>
    </location>
</feature>
<dbReference type="Pfam" id="PF01222">
    <property type="entry name" value="ERG4_ERG24"/>
    <property type="match status" value="1"/>
</dbReference>
<dbReference type="GO" id="GO:0005789">
    <property type="term" value="C:endoplasmic reticulum membrane"/>
    <property type="evidence" value="ECO:0007669"/>
    <property type="project" value="TreeGrafter"/>
</dbReference>
<dbReference type="PhylomeDB" id="A0A0G4G8R8"/>
<feature type="transmembrane region" description="Helical" evidence="20">
    <location>
        <begin position="280"/>
        <end position="301"/>
    </location>
</feature>
<evidence type="ECO:0000256" key="18">
    <source>
        <dbReference type="ARBA" id="ARBA00069705"/>
    </source>
</evidence>
<evidence type="ECO:0000256" key="15">
    <source>
        <dbReference type="ARBA" id="ARBA00030165"/>
    </source>
</evidence>